<evidence type="ECO:0000313" key="2">
    <source>
        <dbReference type="EMBL" id="SFF48500.1"/>
    </source>
</evidence>
<dbReference type="Proteomes" id="UP000183129">
    <property type="component" value="Unassembled WGS sequence"/>
</dbReference>
<feature type="non-terminal residue" evidence="2">
    <location>
        <position position="54"/>
    </location>
</feature>
<name>A0A1I2J3B4_9SPHI</name>
<sequence>MKKILFLFILTLCAGMTVCAQNAPSGISKNDLPTIYITDDISIHFISPEPIQYV</sequence>
<feature type="signal peptide" evidence="1">
    <location>
        <begin position="1"/>
        <end position="20"/>
    </location>
</feature>
<gene>
    <name evidence="2" type="ORF">SAMN03003324_04143</name>
</gene>
<organism evidence="2 3">
    <name type="scientific">Pedobacter antarcticus</name>
    <dbReference type="NCBI Taxonomy" id="34086"/>
    <lineage>
        <taxon>Bacteria</taxon>
        <taxon>Pseudomonadati</taxon>
        <taxon>Bacteroidota</taxon>
        <taxon>Sphingobacteriia</taxon>
        <taxon>Sphingobacteriales</taxon>
        <taxon>Sphingobacteriaceae</taxon>
        <taxon>Pedobacter</taxon>
    </lineage>
</organism>
<reference evidence="2 3" key="1">
    <citation type="submission" date="2016-10" db="EMBL/GenBank/DDBJ databases">
        <authorList>
            <person name="de Groot N.N."/>
        </authorList>
    </citation>
    <scope>NUCLEOTIDE SEQUENCE [LARGE SCALE GENOMIC DNA]</scope>
    <source>
        <strain evidence="2 3">ATCC 51969</strain>
    </source>
</reference>
<dbReference type="AlphaFoldDB" id="A0A1I2J3B4"/>
<proteinExistence type="predicted"/>
<keyword evidence="1" id="KW-0732">Signal</keyword>
<accession>A0A1I2J3B4</accession>
<evidence type="ECO:0000256" key="1">
    <source>
        <dbReference type="SAM" id="SignalP"/>
    </source>
</evidence>
<feature type="chain" id="PRO_5010194810" evidence="1">
    <location>
        <begin position="21"/>
        <end position="54"/>
    </location>
</feature>
<evidence type="ECO:0000313" key="3">
    <source>
        <dbReference type="Proteomes" id="UP000183129"/>
    </source>
</evidence>
<protein>
    <submittedName>
        <fullName evidence="2">Uncharacterized protein</fullName>
    </submittedName>
</protein>
<dbReference type="EMBL" id="FONS01000021">
    <property type="protein sequence ID" value="SFF48500.1"/>
    <property type="molecule type" value="Genomic_DNA"/>
</dbReference>